<name>A0A2Z4AAP6_9BACT</name>
<accession>A0A2Z4AAP6</accession>
<dbReference type="KEGG" id="mtar:DF168_00015"/>
<dbReference type="AlphaFoldDB" id="A0A2Z4AAP6"/>
<dbReference type="InterPro" id="IPR039065">
    <property type="entry name" value="AcoX-like"/>
</dbReference>
<evidence type="ECO:0008006" key="3">
    <source>
        <dbReference type="Google" id="ProtNLM"/>
    </source>
</evidence>
<organism evidence="1 2">
    <name type="scientific">Candidatus Moanibacter tarae</name>
    <dbReference type="NCBI Taxonomy" id="2200854"/>
    <lineage>
        <taxon>Bacteria</taxon>
        <taxon>Pseudomonadati</taxon>
        <taxon>Verrucomicrobiota</taxon>
        <taxon>Opitutia</taxon>
        <taxon>Puniceicoccales</taxon>
        <taxon>Puniceicoccales incertae sedis</taxon>
        <taxon>Candidatus Moanibacter</taxon>
    </lineage>
</organism>
<dbReference type="GO" id="GO:0005524">
    <property type="term" value="F:ATP binding"/>
    <property type="evidence" value="ECO:0007669"/>
    <property type="project" value="UniProtKB-ARBA"/>
</dbReference>
<sequence>MTSVGIVANPASGTDIRRLVAHGTPLDNGEKANIVRRVLLGLESVGVEQAWIMPEFYGIGRRALDGLSIKMPVSLFPMRVSFSQEDSIRAAGLMVAKGVGCIVTIGGDGTNRVVAKASRGVPLMAISTGTNNVFPNMVEGTIAGMAAGLAAQGLVNSAVHQMPRLEIFHGQDSEDFEGSSSLENRPPSDIALIDATVYDERFVASRAIWDVSKILELFLTRPEPGNIGLSAIGAHLPRENLLGFDETLSSYGNGLYLRMSPEGKEVTAPIAPGLIRRVHVAESRIIHPGDWLTVNAKRPCVLALDGEREIQLRSDSRVLIRMSSEGPKIVCAQQAMEVAARKGLFVRN</sequence>
<dbReference type="Pfam" id="PF01513">
    <property type="entry name" value="NAD_kinase"/>
    <property type="match status" value="1"/>
</dbReference>
<protein>
    <recommendedName>
        <fullName evidence="3">ATP-NAD kinase</fullName>
    </recommendedName>
</protein>
<evidence type="ECO:0000313" key="2">
    <source>
        <dbReference type="Proteomes" id="UP000247465"/>
    </source>
</evidence>
<proteinExistence type="predicted"/>
<gene>
    <name evidence="1" type="ORF">DF168_00015</name>
</gene>
<dbReference type="InterPro" id="IPR002504">
    <property type="entry name" value="NADK"/>
</dbReference>
<dbReference type="GO" id="GO:0006741">
    <property type="term" value="P:NADP+ biosynthetic process"/>
    <property type="evidence" value="ECO:0007669"/>
    <property type="project" value="InterPro"/>
</dbReference>
<dbReference type="InterPro" id="IPR016064">
    <property type="entry name" value="NAD/diacylglycerol_kinase_sf"/>
</dbReference>
<dbReference type="GO" id="GO:0051287">
    <property type="term" value="F:NAD binding"/>
    <property type="evidence" value="ECO:0007669"/>
    <property type="project" value="UniProtKB-ARBA"/>
</dbReference>
<dbReference type="PANTHER" id="PTHR40697">
    <property type="entry name" value="ACETOIN CATABOLISM PROTEIN X"/>
    <property type="match status" value="1"/>
</dbReference>
<dbReference type="PANTHER" id="PTHR40697:SF3">
    <property type="entry name" value="ACETOIN CATABOLISM PROTEIN X"/>
    <property type="match status" value="1"/>
</dbReference>
<dbReference type="Proteomes" id="UP000247465">
    <property type="component" value="Chromosome"/>
</dbReference>
<reference evidence="1 2" key="1">
    <citation type="submission" date="2018-06" db="EMBL/GenBank/DDBJ databases">
        <title>Draft Genome Sequence of a Novel Marine Bacterium Related to the Verrucomicrobia.</title>
        <authorList>
            <person name="Vosseberg J."/>
            <person name="Martijn J."/>
            <person name="Ettema T.J.G."/>
        </authorList>
    </citation>
    <scope>NUCLEOTIDE SEQUENCE [LARGE SCALE GENOMIC DNA]</scope>
    <source>
        <strain evidence="1">TARA_B100001123</strain>
    </source>
</reference>
<dbReference type="GO" id="GO:0003951">
    <property type="term" value="F:NAD+ kinase activity"/>
    <property type="evidence" value="ECO:0007669"/>
    <property type="project" value="InterPro"/>
</dbReference>
<dbReference type="EMBL" id="CP029803">
    <property type="protein sequence ID" value="AWT58843.1"/>
    <property type="molecule type" value="Genomic_DNA"/>
</dbReference>
<evidence type="ECO:0000313" key="1">
    <source>
        <dbReference type="EMBL" id="AWT58843.1"/>
    </source>
</evidence>
<dbReference type="SUPFAM" id="SSF111331">
    <property type="entry name" value="NAD kinase/diacylglycerol kinase-like"/>
    <property type="match status" value="1"/>
</dbReference>